<keyword evidence="3" id="KW-1185">Reference proteome</keyword>
<gene>
    <name evidence="2" type="ORF">G2W53_029507</name>
</gene>
<dbReference type="AlphaFoldDB" id="A0A834WBX5"/>
<feature type="region of interest" description="Disordered" evidence="1">
    <location>
        <begin position="1"/>
        <end position="21"/>
    </location>
</feature>
<organism evidence="2 3">
    <name type="scientific">Senna tora</name>
    <dbReference type="NCBI Taxonomy" id="362788"/>
    <lineage>
        <taxon>Eukaryota</taxon>
        <taxon>Viridiplantae</taxon>
        <taxon>Streptophyta</taxon>
        <taxon>Embryophyta</taxon>
        <taxon>Tracheophyta</taxon>
        <taxon>Spermatophyta</taxon>
        <taxon>Magnoliopsida</taxon>
        <taxon>eudicotyledons</taxon>
        <taxon>Gunneridae</taxon>
        <taxon>Pentapetalae</taxon>
        <taxon>rosids</taxon>
        <taxon>fabids</taxon>
        <taxon>Fabales</taxon>
        <taxon>Fabaceae</taxon>
        <taxon>Caesalpinioideae</taxon>
        <taxon>Cassia clade</taxon>
        <taxon>Senna</taxon>
    </lineage>
</organism>
<protein>
    <submittedName>
        <fullName evidence="2">Uncharacterized protein</fullName>
    </submittedName>
</protein>
<evidence type="ECO:0000313" key="3">
    <source>
        <dbReference type="Proteomes" id="UP000634136"/>
    </source>
</evidence>
<reference evidence="2" key="1">
    <citation type="submission" date="2020-09" db="EMBL/GenBank/DDBJ databases">
        <title>Genome-Enabled Discovery of Anthraquinone Biosynthesis in Senna tora.</title>
        <authorList>
            <person name="Kang S.-H."/>
            <person name="Pandey R.P."/>
            <person name="Lee C.-M."/>
            <person name="Sim J.-S."/>
            <person name="Jeong J.-T."/>
            <person name="Choi B.-S."/>
            <person name="Jung M."/>
            <person name="Ginzburg D."/>
            <person name="Zhao K."/>
            <person name="Won S.Y."/>
            <person name="Oh T.-J."/>
            <person name="Yu Y."/>
            <person name="Kim N.-H."/>
            <person name="Lee O.R."/>
            <person name="Lee T.-H."/>
            <person name="Bashyal P."/>
            <person name="Kim T.-S."/>
            <person name="Lee W.-H."/>
            <person name="Kawkins C."/>
            <person name="Kim C.-K."/>
            <person name="Kim J.S."/>
            <person name="Ahn B.O."/>
            <person name="Rhee S.Y."/>
            <person name="Sohng J.K."/>
        </authorList>
    </citation>
    <scope>NUCLEOTIDE SEQUENCE</scope>
    <source>
        <tissue evidence="2">Leaf</tissue>
    </source>
</reference>
<comment type="caution">
    <text evidence="2">The sequence shown here is derived from an EMBL/GenBank/DDBJ whole genome shotgun (WGS) entry which is preliminary data.</text>
</comment>
<dbReference type="EMBL" id="JAAIUW010000009">
    <property type="protein sequence ID" value="KAF7815538.1"/>
    <property type="molecule type" value="Genomic_DNA"/>
</dbReference>
<evidence type="ECO:0000313" key="2">
    <source>
        <dbReference type="EMBL" id="KAF7815538.1"/>
    </source>
</evidence>
<name>A0A834WBX5_9FABA</name>
<sequence length="21" mass="2204">MGRIGSRSIVGSSVSTNPRKN</sequence>
<accession>A0A834WBX5</accession>
<evidence type="ECO:0000256" key="1">
    <source>
        <dbReference type="SAM" id="MobiDB-lite"/>
    </source>
</evidence>
<dbReference type="Proteomes" id="UP000634136">
    <property type="component" value="Unassembled WGS sequence"/>
</dbReference>
<feature type="compositionally biased region" description="Low complexity" evidence="1">
    <location>
        <begin position="1"/>
        <end position="15"/>
    </location>
</feature>
<proteinExistence type="predicted"/>